<evidence type="ECO:0000313" key="6">
    <source>
        <dbReference type="EMBL" id="KFX70861.1"/>
    </source>
</evidence>
<dbReference type="InterPro" id="IPR036390">
    <property type="entry name" value="WH_DNA-bd_sf"/>
</dbReference>
<organism evidence="6 7">
    <name type="scientific">Pseudomonas taeanensis MS-3</name>
    <dbReference type="NCBI Taxonomy" id="1395571"/>
    <lineage>
        <taxon>Bacteria</taxon>
        <taxon>Pseudomonadati</taxon>
        <taxon>Pseudomonadota</taxon>
        <taxon>Gammaproteobacteria</taxon>
        <taxon>Pseudomonadales</taxon>
        <taxon>Pseudomonadaceae</taxon>
        <taxon>Pseudomonas</taxon>
    </lineage>
</organism>
<dbReference type="Pfam" id="PF03466">
    <property type="entry name" value="LysR_substrate"/>
    <property type="match status" value="1"/>
</dbReference>
<proteinExistence type="inferred from homology"/>
<dbReference type="GO" id="GO:0043565">
    <property type="term" value="F:sequence-specific DNA binding"/>
    <property type="evidence" value="ECO:0007669"/>
    <property type="project" value="TreeGrafter"/>
</dbReference>
<dbReference type="Gene3D" id="3.40.190.290">
    <property type="match status" value="1"/>
</dbReference>
<evidence type="ECO:0000256" key="4">
    <source>
        <dbReference type="ARBA" id="ARBA00023163"/>
    </source>
</evidence>
<evidence type="ECO:0000256" key="2">
    <source>
        <dbReference type="ARBA" id="ARBA00023015"/>
    </source>
</evidence>
<dbReference type="GO" id="GO:0006351">
    <property type="term" value="P:DNA-templated transcription"/>
    <property type="evidence" value="ECO:0007669"/>
    <property type="project" value="TreeGrafter"/>
</dbReference>
<comment type="caution">
    <text evidence="6">The sequence shown here is derived from an EMBL/GenBank/DDBJ whole genome shotgun (WGS) entry which is preliminary data.</text>
</comment>
<dbReference type="SUPFAM" id="SSF53850">
    <property type="entry name" value="Periplasmic binding protein-like II"/>
    <property type="match status" value="1"/>
</dbReference>
<dbReference type="CDD" id="cd08471">
    <property type="entry name" value="PBP2_CrgA_like_2"/>
    <property type="match status" value="1"/>
</dbReference>
<keyword evidence="7" id="KW-1185">Reference proteome</keyword>
<dbReference type="eggNOG" id="COG0583">
    <property type="taxonomic scope" value="Bacteria"/>
</dbReference>
<sequence>MDRYQQMRVFQAVFEDLSLAAAARRLNISVATVTRAMAMLEQRLGTPLLSRSTRGVQPNEAGERFALDCQRILQEVAEAEASASGLHVHPRGQLTLAMPLLFGQQVLTPILLDYLDVYPEVQIFGQYLDRVPNLHEDGVDVAIQVGELADSSLYALKVGSIRHVICASPAYLAEQGEPETPQSLSSAWIIHASADTRLPEWRFQNNARALTVNLHPRLNCATHQAAIVAACAGAGLTRCMSYQVHAQLQAGQLRTVLDAFELPPQPVHLLYREGRKAAARVRSFVDFAAAKLREHPALTQG</sequence>
<feature type="domain" description="HTH lysR-type" evidence="5">
    <location>
        <begin position="1"/>
        <end position="59"/>
    </location>
</feature>
<dbReference type="InterPro" id="IPR000847">
    <property type="entry name" value="LysR_HTH_N"/>
</dbReference>
<dbReference type="GO" id="GO:0003700">
    <property type="term" value="F:DNA-binding transcription factor activity"/>
    <property type="evidence" value="ECO:0007669"/>
    <property type="project" value="InterPro"/>
</dbReference>
<dbReference type="AlphaFoldDB" id="A0A0A1YP55"/>
<dbReference type="InterPro" id="IPR058163">
    <property type="entry name" value="LysR-type_TF_proteobact-type"/>
</dbReference>
<dbReference type="InterPro" id="IPR005119">
    <property type="entry name" value="LysR_subst-bd"/>
</dbReference>
<dbReference type="EMBL" id="AWSQ01000001">
    <property type="protein sequence ID" value="KFX70861.1"/>
    <property type="molecule type" value="Genomic_DNA"/>
</dbReference>
<gene>
    <name evidence="6" type="ORF">TMS3_0102645</name>
</gene>
<dbReference type="Pfam" id="PF00126">
    <property type="entry name" value="HTH_1"/>
    <property type="match status" value="1"/>
</dbReference>
<keyword evidence="3" id="KW-0238">DNA-binding</keyword>
<dbReference type="STRING" id="1395571.TMS3_0102645"/>
<reference evidence="6 7" key="1">
    <citation type="journal article" date="2014" name="Genome Announc.">
        <title>Draft Genome Sequence of Petroleum Oil-Degrading Marine Bacterium Pseudomonas taeanensis Strain MS-3, Isolated from a Crude Oil-Contaminated Seashore.</title>
        <authorList>
            <person name="Lee S.Y."/>
            <person name="Kim S.H."/>
            <person name="Lee D.G."/>
            <person name="Shin S."/>
            <person name="Yun S.H."/>
            <person name="Choi C.W."/>
            <person name="Chung Y.H."/>
            <person name="Choi J.S."/>
            <person name="Kahng H.Y."/>
            <person name="Kim S.I."/>
        </authorList>
    </citation>
    <scope>NUCLEOTIDE SEQUENCE [LARGE SCALE GENOMIC DNA]</scope>
    <source>
        <strain evidence="6 7">MS-3</strain>
    </source>
</reference>
<dbReference type="PANTHER" id="PTHR30537:SF5">
    <property type="entry name" value="HTH-TYPE TRANSCRIPTIONAL ACTIVATOR TTDR-RELATED"/>
    <property type="match status" value="1"/>
</dbReference>
<dbReference type="Gene3D" id="1.10.10.10">
    <property type="entry name" value="Winged helix-like DNA-binding domain superfamily/Winged helix DNA-binding domain"/>
    <property type="match status" value="1"/>
</dbReference>
<protein>
    <submittedName>
        <fullName evidence="6">LysR family transcriptional regulator</fullName>
    </submittedName>
</protein>
<name>A0A0A1YP55_9PSED</name>
<dbReference type="RefSeq" id="WP_025163683.1">
    <property type="nucleotide sequence ID" value="NZ_AWSQ01000001.1"/>
</dbReference>
<keyword evidence="2" id="KW-0805">Transcription regulation</keyword>
<dbReference type="PANTHER" id="PTHR30537">
    <property type="entry name" value="HTH-TYPE TRANSCRIPTIONAL REGULATOR"/>
    <property type="match status" value="1"/>
</dbReference>
<evidence type="ECO:0000256" key="3">
    <source>
        <dbReference type="ARBA" id="ARBA00023125"/>
    </source>
</evidence>
<dbReference type="InterPro" id="IPR036388">
    <property type="entry name" value="WH-like_DNA-bd_sf"/>
</dbReference>
<evidence type="ECO:0000259" key="5">
    <source>
        <dbReference type="PROSITE" id="PS50931"/>
    </source>
</evidence>
<dbReference type="Proteomes" id="UP000030063">
    <property type="component" value="Unassembled WGS sequence"/>
</dbReference>
<dbReference type="SUPFAM" id="SSF46785">
    <property type="entry name" value="Winged helix' DNA-binding domain"/>
    <property type="match status" value="1"/>
</dbReference>
<dbReference type="OrthoDB" id="9786526at2"/>
<evidence type="ECO:0000256" key="1">
    <source>
        <dbReference type="ARBA" id="ARBA00009437"/>
    </source>
</evidence>
<comment type="similarity">
    <text evidence="1">Belongs to the LysR transcriptional regulatory family.</text>
</comment>
<evidence type="ECO:0000313" key="7">
    <source>
        <dbReference type="Proteomes" id="UP000030063"/>
    </source>
</evidence>
<dbReference type="PROSITE" id="PS50931">
    <property type="entry name" value="HTH_LYSR"/>
    <property type="match status" value="1"/>
</dbReference>
<accession>A0A0A1YP55</accession>
<keyword evidence="4" id="KW-0804">Transcription</keyword>
<dbReference type="FunFam" id="1.10.10.10:FF:000001">
    <property type="entry name" value="LysR family transcriptional regulator"/>
    <property type="match status" value="1"/>
</dbReference>